<dbReference type="Proteomes" id="UP001066276">
    <property type="component" value="Chromosome 9"/>
</dbReference>
<gene>
    <name evidence="2" type="ORF">NDU88_006056</name>
</gene>
<evidence type="ECO:0000313" key="3">
    <source>
        <dbReference type="Proteomes" id="UP001066276"/>
    </source>
</evidence>
<name>A0AAV7N069_PLEWA</name>
<evidence type="ECO:0000256" key="1">
    <source>
        <dbReference type="SAM" id="MobiDB-lite"/>
    </source>
</evidence>
<protein>
    <submittedName>
        <fullName evidence="2">Uncharacterized protein</fullName>
    </submittedName>
</protein>
<comment type="caution">
    <text evidence="2">The sequence shown here is derived from an EMBL/GenBank/DDBJ whole genome shotgun (WGS) entry which is preliminary data.</text>
</comment>
<accession>A0AAV7N069</accession>
<sequence>MGLVGESGTHRVLKVLTHMGYGRGRKGGPILRHPWDVERLGEYGEQGRGSQANTHFLFVGRTSRTLCFFQSLRKHPAKQFNGSLRHGNPCFASAIQCGAGRGMTMRSGREKMTGPKTEDARTEEQN</sequence>
<dbReference type="EMBL" id="JANPWB010000013">
    <property type="protein sequence ID" value="KAJ1108684.1"/>
    <property type="molecule type" value="Genomic_DNA"/>
</dbReference>
<organism evidence="2 3">
    <name type="scientific">Pleurodeles waltl</name>
    <name type="common">Iberian ribbed newt</name>
    <dbReference type="NCBI Taxonomy" id="8319"/>
    <lineage>
        <taxon>Eukaryota</taxon>
        <taxon>Metazoa</taxon>
        <taxon>Chordata</taxon>
        <taxon>Craniata</taxon>
        <taxon>Vertebrata</taxon>
        <taxon>Euteleostomi</taxon>
        <taxon>Amphibia</taxon>
        <taxon>Batrachia</taxon>
        <taxon>Caudata</taxon>
        <taxon>Salamandroidea</taxon>
        <taxon>Salamandridae</taxon>
        <taxon>Pleurodelinae</taxon>
        <taxon>Pleurodeles</taxon>
    </lineage>
</organism>
<keyword evidence="3" id="KW-1185">Reference proteome</keyword>
<reference evidence="2" key="1">
    <citation type="journal article" date="2022" name="bioRxiv">
        <title>Sequencing and chromosome-scale assembly of the giantPleurodeles waltlgenome.</title>
        <authorList>
            <person name="Brown T."/>
            <person name="Elewa A."/>
            <person name="Iarovenko S."/>
            <person name="Subramanian E."/>
            <person name="Araus A.J."/>
            <person name="Petzold A."/>
            <person name="Susuki M."/>
            <person name="Suzuki K.-i.T."/>
            <person name="Hayashi T."/>
            <person name="Toyoda A."/>
            <person name="Oliveira C."/>
            <person name="Osipova E."/>
            <person name="Leigh N.D."/>
            <person name="Simon A."/>
            <person name="Yun M.H."/>
        </authorList>
    </citation>
    <scope>NUCLEOTIDE SEQUENCE</scope>
    <source>
        <strain evidence="2">20211129_DDA</strain>
        <tissue evidence="2">Liver</tissue>
    </source>
</reference>
<feature type="region of interest" description="Disordered" evidence="1">
    <location>
        <begin position="102"/>
        <end position="126"/>
    </location>
</feature>
<evidence type="ECO:0000313" key="2">
    <source>
        <dbReference type="EMBL" id="KAJ1108684.1"/>
    </source>
</evidence>
<proteinExistence type="predicted"/>
<dbReference type="AlphaFoldDB" id="A0AAV7N069"/>
<feature type="compositionally biased region" description="Basic and acidic residues" evidence="1">
    <location>
        <begin position="107"/>
        <end position="126"/>
    </location>
</feature>